<organism evidence="3 4">
    <name type="scientific">Evansella caseinilytica</name>
    <dbReference type="NCBI Taxonomy" id="1503961"/>
    <lineage>
        <taxon>Bacteria</taxon>
        <taxon>Bacillati</taxon>
        <taxon>Bacillota</taxon>
        <taxon>Bacilli</taxon>
        <taxon>Bacillales</taxon>
        <taxon>Bacillaceae</taxon>
        <taxon>Evansella</taxon>
    </lineage>
</organism>
<name>A0A1H3NKN8_9BACI</name>
<dbReference type="PANTHER" id="PTHR12697:SF37">
    <property type="entry name" value="CONSERVED VIRULENCE FACTOR C"/>
    <property type="match status" value="1"/>
</dbReference>
<dbReference type="Gene3D" id="1.25.10.10">
    <property type="entry name" value="Leucine-rich Repeat Variant"/>
    <property type="match status" value="1"/>
</dbReference>
<dbReference type="InterPro" id="IPR004155">
    <property type="entry name" value="PBS_lyase_HEAT"/>
</dbReference>
<dbReference type="InterPro" id="IPR014824">
    <property type="entry name" value="Nfu/NifU_N"/>
</dbReference>
<dbReference type="PROSITE" id="PS50077">
    <property type="entry name" value="HEAT_REPEAT"/>
    <property type="match status" value="1"/>
</dbReference>
<dbReference type="EMBL" id="FNPI01000004">
    <property type="protein sequence ID" value="SDY89005.1"/>
    <property type="molecule type" value="Genomic_DNA"/>
</dbReference>
<dbReference type="AlphaFoldDB" id="A0A1H3NKN8"/>
<dbReference type="STRING" id="1503961.SAMN05421736_10499"/>
<dbReference type="InterPro" id="IPR016024">
    <property type="entry name" value="ARM-type_fold"/>
</dbReference>
<accession>A0A1H3NKN8</accession>
<proteinExistence type="predicted"/>
<comment type="function">
    <text evidence="1">Catalyzes the hydroxylation of the N(6)-(4-aminobutyl)-L-lysine intermediate produced by deoxyhypusine synthase/DHPS on a critical lysine of the eukaryotic translation initiation factor 5A/eIF-5A. This is the second step of the post-translational modification of that lysine into an unusual amino acid residue named hypusine. Hypusination is unique to mature eIF-5A factor and is essential for its function.</text>
</comment>
<evidence type="ECO:0000259" key="2">
    <source>
        <dbReference type="SMART" id="SM00932"/>
    </source>
</evidence>
<reference evidence="4" key="1">
    <citation type="submission" date="2016-10" db="EMBL/GenBank/DDBJ databases">
        <authorList>
            <person name="Varghese N."/>
            <person name="Submissions S."/>
        </authorList>
    </citation>
    <scope>NUCLEOTIDE SEQUENCE [LARGE SCALE GENOMIC DNA]</scope>
    <source>
        <strain evidence="4">SP</strain>
    </source>
</reference>
<keyword evidence="4" id="KW-1185">Reference proteome</keyword>
<sequence length="378" mass="42770">MKIISVEPTPSPNTMKFTLSNELPHGKSHNYTKSNLSDSPQFVQDLFQIAGVKGVYHVADFIAVERYPKTDWKLILPRVREVFGETADGEEKENTGIDDHFGEVQVQVQMFKGIPMQVKVLSVGDEVREGLPDVFKEAAMKAAKPEDNIVLQRKWVDYRPRYGDLQEVAKEVAEELQATYTKDRLAELVEESCRSSEENKEKLEKKKWLKVTVDMLDEPDWKRRFALLEQMDPSIDDLPVLEKALMDEKASIRRLATVYLGMIEEEEVLPFLYKALKDPSVTVRRTAGDALSDIGSPKAIPAMIEALKDKNKLVRWRAAMFLYEVGDESAVAALKGAENDPEFEVAMQAKLALARIESGEEAKGSVWKQMTEAFDQGQ</sequence>
<dbReference type="SMART" id="SM00567">
    <property type="entry name" value="EZ_HEAT"/>
    <property type="match status" value="3"/>
</dbReference>
<dbReference type="SUPFAM" id="SSF110836">
    <property type="entry name" value="Hypothetical protein SAV1430"/>
    <property type="match status" value="1"/>
</dbReference>
<dbReference type="InterPro" id="IPR021133">
    <property type="entry name" value="HEAT_type_2"/>
</dbReference>
<dbReference type="Pfam" id="PF13646">
    <property type="entry name" value="HEAT_2"/>
    <property type="match status" value="1"/>
</dbReference>
<dbReference type="Pfam" id="PF08712">
    <property type="entry name" value="Nfu_N"/>
    <property type="match status" value="1"/>
</dbReference>
<dbReference type="Gene3D" id="3.30.1370.70">
    <property type="entry name" value="Scaffold protein Nfu/NifU, N-terminal domain"/>
    <property type="match status" value="1"/>
</dbReference>
<protein>
    <submittedName>
        <fullName evidence="3">HEAT repeat-containing protein</fullName>
    </submittedName>
</protein>
<dbReference type="SMART" id="SM00932">
    <property type="entry name" value="Nfu_N"/>
    <property type="match status" value="1"/>
</dbReference>
<feature type="domain" description="Scaffold protein Nfu/NifU N-terminal" evidence="2">
    <location>
        <begin position="4"/>
        <end position="90"/>
    </location>
</feature>
<dbReference type="SUPFAM" id="SSF48371">
    <property type="entry name" value="ARM repeat"/>
    <property type="match status" value="1"/>
</dbReference>
<dbReference type="InterPro" id="IPR025989">
    <property type="entry name" value="Virulence_F_dom"/>
</dbReference>
<dbReference type="PANTHER" id="PTHR12697">
    <property type="entry name" value="PBS LYASE HEAT-LIKE PROTEIN"/>
    <property type="match status" value="1"/>
</dbReference>
<dbReference type="GO" id="GO:0016491">
    <property type="term" value="F:oxidoreductase activity"/>
    <property type="evidence" value="ECO:0007669"/>
    <property type="project" value="TreeGrafter"/>
</dbReference>
<dbReference type="OrthoDB" id="420201at2"/>
<dbReference type="Pfam" id="PF13769">
    <property type="entry name" value="Virulence_fact"/>
    <property type="match status" value="1"/>
</dbReference>
<evidence type="ECO:0000313" key="3">
    <source>
        <dbReference type="EMBL" id="SDY89005.1"/>
    </source>
</evidence>
<dbReference type="InterPro" id="IPR011989">
    <property type="entry name" value="ARM-like"/>
</dbReference>
<evidence type="ECO:0000256" key="1">
    <source>
        <dbReference type="ARBA" id="ARBA00045876"/>
    </source>
</evidence>
<dbReference type="Proteomes" id="UP000198935">
    <property type="component" value="Unassembled WGS sequence"/>
</dbReference>
<dbReference type="InterPro" id="IPR036498">
    <property type="entry name" value="Nfu/NifU_N_sf"/>
</dbReference>
<gene>
    <name evidence="3" type="ORF">SAMN05421736_10499</name>
</gene>
<evidence type="ECO:0000313" key="4">
    <source>
        <dbReference type="Proteomes" id="UP000198935"/>
    </source>
</evidence>